<protein>
    <submittedName>
        <fullName evidence="1">Uncharacterized protein</fullName>
    </submittedName>
</protein>
<name>A0A1H6KLF2_9GAMM</name>
<dbReference type="Proteomes" id="UP000198559">
    <property type="component" value="Unassembled WGS sequence"/>
</dbReference>
<evidence type="ECO:0000313" key="1">
    <source>
        <dbReference type="EMBL" id="SEH76510.1"/>
    </source>
</evidence>
<organism evidence="1 2">
    <name type="scientific">Bathymodiolus azoricus thioautotrophic gill symbiont</name>
    <dbReference type="NCBI Taxonomy" id="235205"/>
    <lineage>
        <taxon>Bacteria</taxon>
        <taxon>Pseudomonadati</taxon>
        <taxon>Pseudomonadota</taxon>
        <taxon>Gammaproteobacteria</taxon>
        <taxon>sulfur-oxidizing symbionts</taxon>
    </lineage>
</organism>
<evidence type="ECO:0000313" key="2">
    <source>
        <dbReference type="Proteomes" id="UP000198559"/>
    </source>
</evidence>
<proteinExistence type="predicted"/>
<dbReference type="AlphaFoldDB" id="A0A1H6KLF2"/>
<gene>
    <name evidence="1" type="ORF">BAZSYMB_SCAFFOLD00028_4</name>
</gene>
<dbReference type="STRING" id="235205.BAZSYMB_SCAFFOLD00028_4"/>
<reference evidence="2" key="1">
    <citation type="submission" date="2016-06" db="EMBL/GenBank/DDBJ databases">
        <authorList>
            <person name="Petersen J."/>
            <person name="Sayavedra L."/>
        </authorList>
    </citation>
    <scope>NUCLEOTIDE SEQUENCE [LARGE SCALE GENOMIC DNA]</scope>
    <source>
        <strain evidence="2">BazSymB</strain>
    </source>
</reference>
<sequence length="94" mass="10423">MTIFATPMPVKFRLPLVTSTLTILPNEANIKSVSPLPYLSSLFKRKPPSFAFNLPFVDQVTIFPPPSTLKSPLPVFPERVIKLPTPPPIKLISP</sequence>
<accession>A0A1H6KLF2</accession>
<dbReference type="EMBL" id="CVUD02000124">
    <property type="protein sequence ID" value="SEH76510.1"/>
    <property type="molecule type" value="Genomic_DNA"/>
</dbReference>